<keyword evidence="4" id="KW-1185">Reference proteome</keyword>
<reference evidence="3" key="1">
    <citation type="submission" date="2020-12" db="EMBL/GenBank/DDBJ databases">
        <title>Metabolic potential, ecology and presence of endohyphal bacteria is reflected in genomic diversity of Mucoromycotina.</title>
        <authorList>
            <person name="Muszewska A."/>
            <person name="Okrasinska A."/>
            <person name="Steczkiewicz K."/>
            <person name="Drgas O."/>
            <person name="Orlowska M."/>
            <person name="Perlinska-Lenart U."/>
            <person name="Aleksandrzak-Piekarczyk T."/>
            <person name="Szatraj K."/>
            <person name="Zielenkiewicz U."/>
            <person name="Pilsyk S."/>
            <person name="Malc E."/>
            <person name="Mieczkowski P."/>
            <person name="Kruszewska J.S."/>
            <person name="Biernat P."/>
            <person name="Pawlowska J."/>
        </authorList>
    </citation>
    <scope>NUCLEOTIDE SEQUENCE</scope>
    <source>
        <strain evidence="3">WA0000067209</strain>
    </source>
</reference>
<dbReference type="OrthoDB" id="6338748at2759"/>
<evidence type="ECO:0008006" key="5">
    <source>
        <dbReference type="Google" id="ProtNLM"/>
    </source>
</evidence>
<dbReference type="EMBL" id="JAEPQZ010000021">
    <property type="protein sequence ID" value="KAG2171477.1"/>
    <property type="molecule type" value="Genomic_DNA"/>
</dbReference>
<evidence type="ECO:0000313" key="4">
    <source>
        <dbReference type="Proteomes" id="UP000654370"/>
    </source>
</evidence>
<comment type="caution">
    <text evidence="3">The sequence shown here is derived from an EMBL/GenBank/DDBJ whole genome shotgun (WGS) entry which is preliminary data.</text>
</comment>
<dbReference type="InterPro" id="IPR021862">
    <property type="entry name" value="DUF3472"/>
</dbReference>
<dbReference type="Pfam" id="PF11958">
    <property type="entry name" value="DUF3472"/>
    <property type="match status" value="1"/>
</dbReference>
<evidence type="ECO:0000256" key="2">
    <source>
        <dbReference type="SAM" id="SignalP"/>
    </source>
</evidence>
<evidence type="ECO:0000313" key="3">
    <source>
        <dbReference type="EMBL" id="KAG2171477.1"/>
    </source>
</evidence>
<keyword evidence="2" id="KW-0732">Signal</keyword>
<feature type="chain" id="PRO_5034062749" description="DUF5077 domain-containing protein" evidence="2">
    <location>
        <begin position="19"/>
        <end position="346"/>
    </location>
</feature>
<name>A0A8H7PCP1_MORIS</name>
<evidence type="ECO:0000256" key="1">
    <source>
        <dbReference type="SAM" id="MobiDB-lite"/>
    </source>
</evidence>
<accession>A0A8H7PCP1</accession>
<dbReference type="Proteomes" id="UP000654370">
    <property type="component" value="Unassembled WGS sequence"/>
</dbReference>
<sequence length="346" mass="38879">MKLTLAIAVSLLATSVHGVADHLWYRYSLPNITDWYNEIKVHPDMEPTSTYFMSNGFGNGYFGIQPNAPNKTVLFSIWDADDGTKVTNQYCGPKSICSTFGGEGTGLHVNYNFNWTAGVTYAGLIKTKSVVPGYTDFSGYFMHENKEWYHMATYRRKQPTPWLTGLYSFVENPSSVTINITRRTNFGNQWVRNATGHSEELTVAGLDHTSPLVASDRYGAGVDKTSFYLFINGPSNDIPKNTTLVRQATHQEPDWSMQGKTGGKTTKKSTKKTGHKTTKKSKKTTIKKSSKAGHESHRKSTIRSSHHSKVVKKSHKKHEEPAQHHSDKHHPGKHPQKKHEKPAKHH</sequence>
<proteinExistence type="predicted"/>
<protein>
    <recommendedName>
        <fullName evidence="5">DUF5077 domain-containing protein</fullName>
    </recommendedName>
</protein>
<feature type="region of interest" description="Disordered" evidence="1">
    <location>
        <begin position="250"/>
        <end position="346"/>
    </location>
</feature>
<organism evidence="3 4">
    <name type="scientific">Mortierella isabellina</name>
    <name type="common">Filamentous fungus</name>
    <name type="synonym">Umbelopsis isabellina</name>
    <dbReference type="NCBI Taxonomy" id="91625"/>
    <lineage>
        <taxon>Eukaryota</taxon>
        <taxon>Fungi</taxon>
        <taxon>Fungi incertae sedis</taxon>
        <taxon>Mucoromycota</taxon>
        <taxon>Mucoromycotina</taxon>
        <taxon>Umbelopsidomycetes</taxon>
        <taxon>Umbelopsidales</taxon>
        <taxon>Umbelopsidaceae</taxon>
        <taxon>Umbelopsis</taxon>
    </lineage>
</organism>
<gene>
    <name evidence="3" type="ORF">INT43_009138</name>
</gene>
<feature type="compositionally biased region" description="Basic residues" evidence="1">
    <location>
        <begin position="265"/>
        <end position="316"/>
    </location>
</feature>
<feature type="signal peptide" evidence="2">
    <location>
        <begin position="1"/>
        <end position="18"/>
    </location>
</feature>
<feature type="compositionally biased region" description="Basic residues" evidence="1">
    <location>
        <begin position="326"/>
        <end position="346"/>
    </location>
</feature>
<dbReference type="AlphaFoldDB" id="A0A8H7PCP1"/>